<accession>A0A1Y2F0L2</accession>
<sequence>MDRCHDDPKTCETSAIDCLQDGNEGILVPETIPLSQPTGQGGPFAKRLERPGGHDSPGSIEPMTPTGSPVQSRSSSPARERKQGSPTTTKTFAVCTQRRRSSATRMRSELLETESIVDMDEQDTTFYPAPIPASMRTPPALVGSPVQVRSMSMPTECSPLANLCMPSEDEAESTENCQDGQLEPEEMEASETKSDAYRDFALPSQYSPATLLLSTFLEQTANEPVPTDDEIHRDAVAMGALLDIVKLRHQRQKERALPGYTLDARSSQRMDSITRLSMGMPKWDAPEAKKRPTLLTLDMERRALQRSQGILEMQQARSGHLAGRSTHSLPMRSKRESAGVKSVNEALRFSLQLNLGDEDDDDDVPLAELCARDQQRMSPVHGGSMLLESAEQQVNVLSSLFAGEQSLAARMEALKVKQQQNLRSPVGEKELGKPRELTLAERRAKLLKGKDVAGRREGPYRL</sequence>
<reference evidence="2 3" key="1">
    <citation type="submission" date="2016-07" db="EMBL/GenBank/DDBJ databases">
        <title>Pervasive Adenine N6-methylation of Active Genes in Fungi.</title>
        <authorList>
            <consortium name="DOE Joint Genome Institute"/>
            <person name="Mondo S.J."/>
            <person name="Dannebaum R.O."/>
            <person name="Kuo R.C."/>
            <person name="Labutti K."/>
            <person name="Haridas S."/>
            <person name="Kuo A."/>
            <person name="Salamov A."/>
            <person name="Ahrendt S.R."/>
            <person name="Lipzen A."/>
            <person name="Sullivan W."/>
            <person name="Andreopoulos W.B."/>
            <person name="Clum A."/>
            <person name="Lindquist E."/>
            <person name="Daum C."/>
            <person name="Ramamoorthy G.K."/>
            <person name="Gryganskyi A."/>
            <person name="Culley D."/>
            <person name="Magnuson J.K."/>
            <person name="James T.Y."/>
            <person name="O'Malley M.A."/>
            <person name="Stajich J.E."/>
            <person name="Spatafora J.W."/>
            <person name="Visel A."/>
            <person name="Grigoriev I.V."/>
        </authorList>
    </citation>
    <scope>NUCLEOTIDE SEQUENCE [LARGE SCALE GENOMIC DNA]</scope>
    <source>
        <strain evidence="2 3">12-1054</strain>
    </source>
</reference>
<name>A0A1Y2F0L2_PROLT</name>
<evidence type="ECO:0000256" key="1">
    <source>
        <dbReference type="SAM" id="MobiDB-lite"/>
    </source>
</evidence>
<dbReference type="Proteomes" id="UP000193685">
    <property type="component" value="Unassembled WGS sequence"/>
</dbReference>
<proteinExistence type="predicted"/>
<feature type="region of interest" description="Disordered" evidence="1">
    <location>
        <begin position="28"/>
        <end position="107"/>
    </location>
</feature>
<evidence type="ECO:0000313" key="3">
    <source>
        <dbReference type="Proteomes" id="UP000193685"/>
    </source>
</evidence>
<feature type="region of interest" description="Disordered" evidence="1">
    <location>
        <begin position="168"/>
        <end position="190"/>
    </location>
</feature>
<keyword evidence="3" id="KW-1185">Reference proteome</keyword>
<gene>
    <name evidence="2" type="ORF">BCR37DRAFT_389189</name>
</gene>
<dbReference type="RefSeq" id="XP_040723001.1">
    <property type="nucleotide sequence ID" value="XM_040870708.1"/>
</dbReference>
<feature type="compositionally biased region" description="Polar residues" evidence="1">
    <location>
        <begin position="65"/>
        <end position="77"/>
    </location>
</feature>
<dbReference type="EMBL" id="MCFI01000020">
    <property type="protein sequence ID" value="ORY77380.1"/>
    <property type="molecule type" value="Genomic_DNA"/>
</dbReference>
<comment type="caution">
    <text evidence="2">The sequence shown here is derived from an EMBL/GenBank/DDBJ whole genome shotgun (WGS) entry which is preliminary data.</text>
</comment>
<protein>
    <submittedName>
        <fullName evidence="2">Uncharacterized protein</fullName>
    </submittedName>
</protein>
<dbReference type="GeneID" id="63787307"/>
<evidence type="ECO:0000313" key="2">
    <source>
        <dbReference type="EMBL" id="ORY77380.1"/>
    </source>
</evidence>
<feature type="region of interest" description="Disordered" evidence="1">
    <location>
        <begin position="316"/>
        <end position="340"/>
    </location>
</feature>
<organism evidence="2 3">
    <name type="scientific">Protomyces lactucae-debilis</name>
    <dbReference type="NCBI Taxonomy" id="2754530"/>
    <lineage>
        <taxon>Eukaryota</taxon>
        <taxon>Fungi</taxon>
        <taxon>Dikarya</taxon>
        <taxon>Ascomycota</taxon>
        <taxon>Taphrinomycotina</taxon>
        <taxon>Taphrinomycetes</taxon>
        <taxon>Taphrinales</taxon>
        <taxon>Protomycetaceae</taxon>
        <taxon>Protomyces</taxon>
    </lineage>
</organism>
<dbReference type="AlphaFoldDB" id="A0A1Y2F0L2"/>